<dbReference type="EMBL" id="CCYD01001498">
    <property type="protein sequence ID" value="CEG45036.1"/>
    <property type="molecule type" value="Genomic_DNA"/>
</dbReference>
<evidence type="ECO:0000313" key="3">
    <source>
        <dbReference type="Proteomes" id="UP000054928"/>
    </source>
</evidence>
<accession>A0A0P1AVP4</accession>
<sequence>MDGLKANLAVLLAEHDELEDIKRRIMKVWNEAKTKRDDVEMTLQLAGNGAQMESLAHELNEGKMTTRKFVCDVIYRREILLMMSNGSKQQLAEPGVIAMNELLDTIPSEIDDAQHESRTESHKAAITKIDDTIKSENKDDRQNESEEDGGKDKGTIRSELSVIC</sequence>
<feature type="region of interest" description="Disordered" evidence="1">
    <location>
        <begin position="113"/>
        <end position="164"/>
    </location>
</feature>
<protein>
    <submittedName>
        <fullName evidence="2">Uncharacterized protein</fullName>
    </submittedName>
</protein>
<dbReference type="AlphaFoldDB" id="A0A0P1AVP4"/>
<name>A0A0P1AVP4_PLAHL</name>
<evidence type="ECO:0000313" key="2">
    <source>
        <dbReference type="EMBL" id="CEG45036.1"/>
    </source>
</evidence>
<dbReference type="RefSeq" id="XP_024581405.1">
    <property type="nucleotide sequence ID" value="XM_024715737.1"/>
</dbReference>
<feature type="compositionally biased region" description="Basic and acidic residues" evidence="1">
    <location>
        <begin position="113"/>
        <end position="156"/>
    </location>
</feature>
<dbReference type="Proteomes" id="UP000054928">
    <property type="component" value="Unassembled WGS sequence"/>
</dbReference>
<dbReference type="OrthoDB" id="10639630at2759"/>
<dbReference type="GeneID" id="36396418"/>
<organism evidence="2 3">
    <name type="scientific">Plasmopara halstedii</name>
    <name type="common">Downy mildew of sunflower</name>
    <dbReference type="NCBI Taxonomy" id="4781"/>
    <lineage>
        <taxon>Eukaryota</taxon>
        <taxon>Sar</taxon>
        <taxon>Stramenopiles</taxon>
        <taxon>Oomycota</taxon>
        <taxon>Peronosporomycetes</taxon>
        <taxon>Peronosporales</taxon>
        <taxon>Peronosporaceae</taxon>
        <taxon>Plasmopara</taxon>
    </lineage>
</organism>
<dbReference type="STRING" id="4781.A0A0P1AVP4"/>
<evidence type="ECO:0000256" key="1">
    <source>
        <dbReference type="SAM" id="MobiDB-lite"/>
    </source>
</evidence>
<keyword evidence="3" id="KW-1185">Reference proteome</keyword>
<reference evidence="3" key="1">
    <citation type="submission" date="2014-09" db="EMBL/GenBank/DDBJ databases">
        <authorList>
            <person name="Sharma Rahul"/>
            <person name="Thines Marco"/>
        </authorList>
    </citation>
    <scope>NUCLEOTIDE SEQUENCE [LARGE SCALE GENOMIC DNA]</scope>
</reference>
<proteinExistence type="predicted"/>